<sequence>MIESDDGSCVAIGVVSGRLLEAPMLEALSQWLALALSLTPLVIFTCNKTSDKGDSVRERGGADNVNRSQRQVAELNVDATQAEEKLRICDSLRDVRIQKAAKPVPSTTSGKRYESDSSYTELIVVPLGKARTAMNRRNNLTRKCDRKRDRSSMSEHKSQKKVKFREIKSSKRKSVRDYREEPTEKSISLT</sequence>
<dbReference type="PANTHER" id="PTHR37977">
    <property type="entry name" value="PROTEIN CBG18402-RELATED"/>
    <property type="match status" value="1"/>
</dbReference>
<dbReference type="PANTHER" id="PTHR37977:SF1">
    <property type="entry name" value="PROTEIN CBG18402"/>
    <property type="match status" value="1"/>
</dbReference>
<reference evidence="2 3" key="1">
    <citation type="submission" date="2019-10" db="EMBL/GenBank/DDBJ databases">
        <title>Assembly and Annotation for the nematode Trichostrongylus colubriformis.</title>
        <authorList>
            <person name="Martin J."/>
        </authorList>
    </citation>
    <scope>NUCLEOTIDE SEQUENCE [LARGE SCALE GENOMIC DNA]</scope>
    <source>
        <strain evidence="2">G859</strain>
        <tissue evidence="2">Whole worm</tissue>
    </source>
</reference>
<accession>A0AAN8ICX6</accession>
<dbReference type="AlphaFoldDB" id="A0AAN8ICX6"/>
<name>A0AAN8ICX6_TRICO</name>
<feature type="region of interest" description="Disordered" evidence="1">
    <location>
        <begin position="134"/>
        <end position="190"/>
    </location>
</feature>
<dbReference type="EMBL" id="WIXE01025987">
    <property type="protein sequence ID" value="KAK5964292.1"/>
    <property type="molecule type" value="Genomic_DNA"/>
</dbReference>
<dbReference type="Proteomes" id="UP001331761">
    <property type="component" value="Unassembled WGS sequence"/>
</dbReference>
<feature type="compositionally biased region" description="Basic and acidic residues" evidence="1">
    <location>
        <begin position="142"/>
        <end position="157"/>
    </location>
</feature>
<keyword evidence="3" id="KW-1185">Reference proteome</keyword>
<evidence type="ECO:0000313" key="2">
    <source>
        <dbReference type="EMBL" id="KAK5964292.1"/>
    </source>
</evidence>
<gene>
    <name evidence="2" type="ORF">GCK32_010488</name>
</gene>
<feature type="compositionally biased region" description="Basic and acidic residues" evidence="1">
    <location>
        <begin position="164"/>
        <end position="184"/>
    </location>
</feature>
<proteinExistence type="predicted"/>
<organism evidence="2 3">
    <name type="scientific">Trichostrongylus colubriformis</name>
    <name type="common">Black scour worm</name>
    <dbReference type="NCBI Taxonomy" id="6319"/>
    <lineage>
        <taxon>Eukaryota</taxon>
        <taxon>Metazoa</taxon>
        <taxon>Ecdysozoa</taxon>
        <taxon>Nematoda</taxon>
        <taxon>Chromadorea</taxon>
        <taxon>Rhabditida</taxon>
        <taxon>Rhabditina</taxon>
        <taxon>Rhabditomorpha</taxon>
        <taxon>Strongyloidea</taxon>
        <taxon>Trichostrongylidae</taxon>
        <taxon>Trichostrongylus</taxon>
    </lineage>
</organism>
<evidence type="ECO:0000313" key="3">
    <source>
        <dbReference type="Proteomes" id="UP001331761"/>
    </source>
</evidence>
<protein>
    <submittedName>
        <fullName evidence="2">Uncharacterized protein</fullName>
    </submittedName>
</protein>
<comment type="caution">
    <text evidence="2">The sequence shown here is derived from an EMBL/GenBank/DDBJ whole genome shotgun (WGS) entry which is preliminary data.</text>
</comment>
<evidence type="ECO:0000256" key="1">
    <source>
        <dbReference type="SAM" id="MobiDB-lite"/>
    </source>
</evidence>